<feature type="region of interest" description="Disordered" evidence="1">
    <location>
        <begin position="107"/>
        <end position="143"/>
    </location>
</feature>
<evidence type="ECO:0000313" key="5">
    <source>
        <dbReference type="Proteomes" id="UP000253831"/>
    </source>
</evidence>
<sequence length="143" mass="15580">MEMNQLRNTLLAIAALLLAWASTVVSAGSAGDSHGGDHDRARQALEAGEVLPLRVILERVEAAYPGQIVEVELEREHGRWEYEIKLLRSGGSLVKLKVDARDGGILGVKGRKEREERGQGERRRGGDDEPRGADGGEPRGEPH</sequence>
<protein>
    <recommendedName>
        <fullName evidence="3">PepSY domain-containing protein</fullName>
    </recommendedName>
</protein>
<proteinExistence type="predicted"/>
<evidence type="ECO:0000256" key="1">
    <source>
        <dbReference type="SAM" id="MobiDB-lite"/>
    </source>
</evidence>
<feature type="signal peptide" evidence="2">
    <location>
        <begin position="1"/>
        <end position="27"/>
    </location>
</feature>
<comment type="caution">
    <text evidence="4">The sequence shown here is derived from an EMBL/GenBank/DDBJ whole genome shotgun (WGS) entry which is preliminary data.</text>
</comment>
<gene>
    <name evidence="4" type="ORF">DVS81_04590</name>
</gene>
<keyword evidence="2" id="KW-0732">Signal</keyword>
<evidence type="ECO:0000256" key="2">
    <source>
        <dbReference type="SAM" id="SignalP"/>
    </source>
</evidence>
<feature type="domain" description="PepSY" evidence="3">
    <location>
        <begin position="56"/>
        <end position="108"/>
    </location>
</feature>
<dbReference type="Pfam" id="PF03413">
    <property type="entry name" value="PepSY"/>
    <property type="match status" value="1"/>
</dbReference>
<dbReference type="Gene3D" id="3.10.450.40">
    <property type="match status" value="1"/>
</dbReference>
<accession>A0A369XNW3</accession>
<dbReference type="EMBL" id="QPGA01000005">
    <property type="protein sequence ID" value="RDE51664.1"/>
    <property type="molecule type" value="Genomic_DNA"/>
</dbReference>
<dbReference type="InterPro" id="IPR025711">
    <property type="entry name" value="PepSY"/>
</dbReference>
<evidence type="ECO:0000313" key="4">
    <source>
        <dbReference type="EMBL" id="RDE51664.1"/>
    </source>
</evidence>
<feature type="compositionally biased region" description="Basic and acidic residues" evidence="1">
    <location>
        <begin position="110"/>
        <end position="143"/>
    </location>
</feature>
<dbReference type="AlphaFoldDB" id="A0A369XNW3"/>
<reference evidence="4 5" key="1">
    <citation type="submission" date="2018-05" db="EMBL/GenBank/DDBJ databases">
        <title>Integrated omic analyses show evidence that a Ca. Accumulibacter phosphatis strain performs denitrification under micro-aerobic conditions.</title>
        <authorList>
            <person name="Camejo P.Y."/>
            <person name="Katherine M.D."/>
            <person name="Daniel N.R."/>
        </authorList>
    </citation>
    <scope>NUCLEOTIDE SEQUENCE [LARGE SCALE GENOMIC DNA]</scope>
    <source>
        <strain evidence="4">UW-LDO-IC</strain>
    </source>
</reference>
<organism evidence="4 5">
    <name type="scientific">Candidatus Accumulibacter meliphilus</name>
    <dbReference type="NCBI Taxonomy" id="2211374"/>
    <lineage>
        <taxon>Bacteria</taxon>
        <taxon>Pseudomonadati</taxon>
        <taxon>Pseudomonadota</taxon>
        <taxon>Betaproteobacteria</taxon>
        <taxon>Candidatus Accumulibacter</taxon>
    </lineage>
</organism>
<feature type="chain" id="PRO_5016902214" description="PepSY domain-containing protein" evidence="2">
    <location>
        <begin position="28"/>
        <end position="143"/>
    </location>
</feature>
<name>A0A369XNW3_9PROT</name>
<evidence type="ECO:0000259" key="3">
    <source>
        <dbReference type="Pfam" id="PF03413"/>
    </source>
</evidence>
<dbReference type="Proteomes" id="UP000253831">
    <property type="component" value="Unassembled WGS sequence"/>
</dbReference>